<evidence type="ECO:0000313" key="2">
    <source>
        <dbReference type="EMBL" id="GLI66203.1"/>
    </source>
</evidence>
<dbReference type="InterPro" id="IPR051412">
    <property type="entry name" value="Formin_Homology_Diaphanous_sf"/>
</dbReference>
<sequence length="1431" mass="152612">MRETKRRKMGYWEPFNVWWREYVAQHDKRPKVHEMKKWYEANAERVWGGTGPTWDETKKHSKGMRRIEDISDYFRQYRRGRRKRAAGCSMDSDTSDSDADEIAERASTPDSEKQPRSQAKAARKGQTAVAVARGRGRPKQETADFAGPVPSSGRPSISGSSAQFPHQSLSQQQPPFGTLALPQVANGHAHSAVTVGMPSVPREEEENLLHKEELLQMHHHHHRHQQQQQQQQQQTQQQHLLQEPQAVSQLVPSSVQCGGGEGPYPSTISALQQQHVSSSSMHLGVQQLRTASTMHLPPGPQLRTPSTTMLPSDPAPPPPPPMLLAPPPPQQQPQVMMGLLPASRGVGTYPSQPHEQHVHHHQHHHQHAQHDDPEHMRQHQQQHSDPLHPHYNPYQRDLLQEEYDDVASPPEPHPAQPLYPKIFGMPVPGLPFFGGWRSRSGTIPQNPPPGHSNQPPYTGHPVAAAAAAPPPPAHLQRAMTTPRTWSQPGAVAAPPPPPRRMGSWGMMRMLSMPRGIPSAAVAAVPPPPMGQQMQPPAGQHPQHHHQQQRLPPAQPQPAAPRPMTSHTPFAMRASTAIFNGIAPFFRGSASPPPQPSSVPSQPEPYLHPSAVLPAESYTTSTSPAAAAAAAPSYSPPHLYVKTSPPQPYVQTSPPQEHLHDQSMSPPDQNLNLAQQPLLRKGMYSQLPPSQLPQSDPPYMAVTPQVVDGHLHNSHVVQPKLQITAQPPLSSQLALQPATPPPVTAPSSVPATVLALPLLPPPPPAAAAMAAVPLQPQELVPCPLLEPFRTPERFVSLTRELEFPSEQIFGNELQLGVGTGANNGGAALQDDRAIVPDGFLPHVNLTHGSGAAAAPAAVAANIPPDVSMIMENADPEVLLDNNRPAAAETQVPLDRQAGTGTPNGGGSGSGSLIGRLFTRGSTMQRLRDLFWSWANTESDVPGQDATVAPGTDASIVAAAGLALPPPSPVPMASPAAFWARSNSNLRGSVGGSPRQGSSPDTGPNPFRQQLQRLGSMSSSWLLGKRSREASSINTRTSTPTSRKLQRGTSGVFRPLVDMMSFGRSSSNLGLCNSGVATADAAVAAPTVEPRPPPPPPPPQDLVLADIASSASAAERGALATVRTPPVAVTDGSVAATAAAAPELGQVMSTDVDGGRLLLDTLDSHTLAALDGEGQAAVFPEPLPLPPPPAGDENANAGDVSTIGDVANLAPPPAVQTQLHPPTMARIPAPMAPPPPPTSMDMTPPAAVALVPPAAVLPPASCAQVIGSSNTVLPFLATRAMPHQPQPPLPPNSSNAQGVSGPPVITTGARPTAAVVRPPPTSQQVPYGSYNHGQQPQIVQQQLHIPQEGPMVAPGTSTVWQQHSQDYMQLGCGDFHHNHHQLPQHNQVLPHDPNNQGHAPNPQEDGNSNGGMLLRLSNSVTELLKQVWGHHGR</sequence>
<comment type="caution">
    <text evidence="2">The sequence shown here is derived from an EMBL/GenBank/DDBJ whole genome shotgun (WGS) entry which is preliminary data.</text>
</comment>
<reference evidence="2 3" key="1">
    <citation type="journal article" date="2023" name="IScience">
        <title>Expanded male sex-determining region conserved during the evolution of homothallism in the green alga Volvox.</title>
        <authorList>
            <person name="Yamamoto K."/>
            <person name="Matsuzaki R."/>
            <person name="Mahakham W."/>
            <person name="Heman W."/>
            <person name="Sekimoto H."/>
            <person name="Kawachi M."/>
            <person name="Minakuchi Y."/>
            <person name="Toyoda A."/>
            <person name="Nozaki H."/>
        </authorList>
    </citation>
    <scope>NUCLEOTIDE SEQUENCE [LARGE SCALE GENOMIC DNA]</scope>
    <source>
        <strain evidence="2 3">NIES-4468</strain>
    </source>
</reference>
<evidence type="ECO:0000256" key="1">
    <source>
        <dbReference type="SAM" id="MobiDB-lite"/>
    </source>
</evidence>
<feature type="compositionally biased region" description="Low complexity" evidence="1">
    <location>
        <begin position="530"/>
        <end position="540"/>
    </location>
</feature>
<feature type="region of interest" description="Disordered" evidence="1">
    <location>
        <begin position="637"/>
        <end position="670"/>
    </location>
</feature>
<dbReference type="Proteomes" id="UP001165090">
    <property type="component" value="Unassembled WGS sequence"/>
</dbReference>
<feature type="compositionally biased region" description="Gly residues" evidence="1">
    <location>
        <begin position="900"/>
        <end position="910"/>
    </location>
</feature>
<evidence type="ECO:0000313" key="3">
    <source>
        <dbReference type="Proteomes" id="UP001165090"/>
    </source>
</evidence>
<feature type="compositionally biased region" description="Pro residues" evidence="1">
    <location>
        <begin position="313"/>
        <end position="331"/>
    </location>
</feature>
<feature type="compositionally biased region" description="Basic residues" evidence="1">
    <location>
        <begin position="357"/>
        <end position="367"/>
    </location>
</feature>
<feature type="region of interest" description="Disordered" evidence="1">
    <location>
        <begin position="1303"/>
        <end position="1330"/>
    </location>
</feature>
<feature type="region of interest" description="Disordered" evidence="1">
    <location>
        <begin position="217"/>
        <end position="242"/>
    </location>
</feature>
<feature type="region of interest" description="Disordered" evidence="1">
    <location>
        <begin position="1370"/>
        <end position="1411"/>
    </location>
</feature>
<feature type="compositionally biased region" description="Polar residues" evidence="1">
    <location>
        <begin position="993"/>
        <end position="1007"/>
    </location>
</feature>
<feature type="region of interest" description="Disordered" evidence="1">
    <location>
        <begin position="584"/>
        <end position="608"/>
    </location>
</feature>
<feature type="region of interest" description="Disordered" evidence="1">
    <location>
        <begin position="888"/>
        <end position="912"/>
    </location>
</feature>
<gene>
    <name evidence="2" type="ORF">VaNZ11_009902</name>
</gene>
<feature type="region of interest" description="Disordered" evidence="1">
    <location>
        <begin position="81"/>
        <end position="175"/>
    </location>
</feature>
<accession>A0ABQ5S9M4</accession>
<proteinExistence type="predicted"/>
<keyword evidence="3" id="KW-1185">Reference proteome</keyword>
<feature type="compositionally biased region" description="Polar residues" evidence="1">
    <location>
        <begin position="162"/>
        <end position="175"/>
    </location>
</feature>
<protein>
    <submittedName>
        <fullName evidence="2">Uncharacterized protein</fullName>
    </submittedName>
</protein>
<organism evidence="2 3">
    <name type="scientific">Volvox africanus</name>
    <dbReference type="NCBI Taxonomy" id="51714"/>
    <lineage>
        <taxon>Eukaryota</taxon>
        <taxon>Viridiplantae</taxon>
        <taxon>Chlorophyta</taxon>
        <taxon>core chlorophytes</taxon>
        <taxon>Chlorophyceae</taxon>
        <taxon>CS clade</taxon>
        <taxon>Chlamydomonadales</taxon>
        <taxon>Volvocaceae</taxon>
        <taxon>Volvox</taxon>
    </lineage>
</organism>
<feature type="region of interest" description="Disordered" evidence="1">
    <location>
        <begin position="293"/>
        <end position="392"/>
    </location>
</feature>
<dbReference type="EMBL" id="BSDZ01000028">
    <property type="protein sequence ID" value="GLI66203.1"/>
    <property type="molecule type" value="Genomic_DNA"/>
</dbReference>
<feature type="region of interest" description="Disordered" evidence="1">
    <location>
        <begin position="1023"/>
        <end position="1048"/>
    </location>
</feature>
<feature type="region of interest" description="Disordered" evidence="1">
    <location>
        <begin position="519"/>
        <end position="566"/>
    </location>
</feature>
<feature type="compositionally biased region" description="Polar residues" evidence="1">
    <location>
        <begin position="661"/>
        <end position="670"/>
    </location>
</feature>
<feature type="region of interest" description="Disordered" evidence="1">
    <location>
        <begin position="1278"/>
        <end position="1297"/>
    </location>
</feature>
<feature type="region of interest" description="Disordered" evidence="1">
    <location>
        <begin position="436"/>
        <end position="500"/>
    </location>
</feature>
<feature type="compositionally biased region" description="Low complexity" evidence="1">
    <location>
        <begin position="147"/>
        <end position="161"/>
    </location>
</feature>
<feature type="compositionally biased region" description="Basic and acidic residues" evidence="1">
    <location>
        <begin position="368"/>
        <end position="377"/>
    </location>
</feature>
<name>A0ABQ5S9M4_9CHLO</name>
<dbReference type="PANTHER" id="PTHR45691:SF6">
    <property type="entry name" value="PROTEIN DIAPHANOUS"/>
    <property type="match status" value="1"/>
</dbReference>
<feature type="compositionally biased region" description="Low complexity" evidence="1">
    <location>
        <begin position="226"/>
        <end position="242"/>
    </location>
</feature>
<dbReference type="PANTHER" id="PTHR45691">
    <property type="entry name" value="PROTEIN DIAPHANOUS"/>
    <property type="match status" value="1"/>
</dbReference>
<feature type="region of interest" description="Disordered" evidence="1">
    <location>
        <begin position="983"/>
        <end position="1007"/>
    </location>
</feature>
<feature type="compositionally biased region" description="Low complexity" evidence="1">
    <location>
        <begin position="332"/>
        <end position="341"/>
    </location>
</feature>
<feature type="compositionally biased region" description="Polar residues" evidence="1">
    <location>
        <begin position="1028"/>
        <end position="1047"/>
    </location>
</feature>